<dbReference type="AlphaFoldDB" id="A0A2R4WHB0"/>
<name>A0A2R4WHB0_9HYPH</name>
<feature type="compositionally biased region" description="Low complexity" evidence="1">
    <location>
        <begin position="125"/>
        <end position="140"/>
    </location>
</feature>
<protein>
    <submittedName>
        <fullName evidence="2">Uncharacterized protein</fullName>
    </submittedName>
</protein>
<keyword evidence="3" id="KW-1185">Reference proteome</keyword>
<evidence type="ECO:0000313" key="2">
    <source>
        <dbReference type="EMBL" id="AWB20932.1"/>
    </source>
</evidence>
<reference evidence="2 3" key="1">
    <citation type="submission" date="2018-04" db="EMBL/GenBank/DDBJ databases">
        <title>Methylobacterium sp. PR1016A genome.</title>
        <authorList>
            <person name="Park W."/>
        </authorList>
    </citation>
    <scope>NUCLEOTIDE SEQUENCE [LARGE SCALE GENOMIC DNA]</scope>
    <source>
        <strain evidence="2 3">PR1016A</strain>
    </source>
</reference>
<feature type="region of interest" description="Disordered" evidence="1">
    <location>
        <begin position="103"/>
        <end position="151"/>
    </location>
</feature>
<dbReference type="OrthoDB" id="8006178at2"/>
<evidence type="ECO:0000313" key="3">
    <source>
        <dbReference type="Proteomes" id="UP000244755"/>
    </source>
</evidence>
<proteinExistence type="predicted"/>
<dbReference type="EMBL" id="CP028843">
    <property type="protein sequence ID" value="AWB20932.1"/>
    <property type="molecule type" value="Genomic_DNA"/>
</dbReference>
<dbReference type="KEGG" id="mee:DA075_08425"/>
<dbReference type="Proteomes" id="UP000244755">
    <property type="component" value="Chromosome 1"/>
</dbReference>
<sequence>MFTNADAQSQALPLVHALFREAHWRSGSRMAAYDTVAGQIDRSPNWVRKLIGRRADAVVEMRDWLNISAAYDRLCAKLESVAEHEEARAAALEEILHEAGTAGEALVERQAPPAGRGTRARRSPGTRVAAAALDPRATARGVRSAEAVSRG</sequence>
<evidence type="ECO:0000256" key="1">
    <source>
        <dbReference type="SAM" id="MobiDB-lite"/>
    </source>
</evidence>
<gene>
    <name evidence="2" type="ORF">DA075_08425</name>
</gene>
<organism evidence="2 3">
    <name type="scientific">Methylobacterium currus</name>
    <dbReference type="NCBI Taxonomy" id="2051553"/>
    <lineage>
        <taxon>Bacteria</taxon>
        <taxon>Pseudomonadati</taxon>
        <taxon>Pseudomonadota</taxon>
        <taxon>Alphaproteobacteria</taxon>
        <taxon>Hyphomicrobiales</taxon>
        <taxon>Methylobacteriaceae</taxon>
        <taxon>Methylobacterium</taxon>
    </lineage>
</organism>
<dbReference type="RefSeq" id="WP_099952821.1">
    <property type="nucleotide sequence ID" value="NZ_CP028843.1"/>
</dbReference>
<accession>A0A2R4WHB0</accession>